<dbReference type="InterPro" id="IPR001584">
    <property type="entry name" value="Integrase_cat-core"/>
</dbReference>
<reference evidence="3" key="3">
    <citation type="submission" date="2025-09" db="UniProtKB">
        <authorList>
            <consortium name="Ensembl"/>
        </authorList>
    </citation>
    <scope>IDENTIFICATION</scope>
</reference>
<dbReference type="InterPro" id="IPR036397">
    <property type="entry name" value="RNaseH_sf"/>
</dbReference>
<reference evidence="3 4" key="1">
    <citation type="submission" date="2020-10" db="EMBL/GenBank/DDBJ databases">
        <title>Pygocentrus nattereri (red-bellied piranha) genome, fPygNat1, primary haplotype.</title>
        <authorList>
            <person name="Myers G."/>
            <person name="Meyer A."/>
            <person name="Karagic N."/>
            <person name="Pippel M."/>
            <person name="Winkler S."/>
            <person name="Tracey A."/>
            <person name="Wood J."/>
            <person name="Formenti G."/>
            <person name="Howe K."/>
            <person name="Fedrigo O."/>
            <person name="Jarvis E.D."/>
        </authorList>
    </citation>
    <scope>NUCLEOTIDE SEQUENCE [LARGE SCALE GENOMIC DNA]</scope>
</reference>
<evidence type="ECO:0000313" key="4">
    <source>
        <dbReference type="Proteomes" id="UP001501920"/>
    </source>
</evidence>
<dbReference type="AlphaFoldDB" id="A0A3B4CX82"/>
<sequence>MVQSRNGLLKGKHYLVIIDYHSNDPDLALLSSILSNCVITHAKSVFARHGIPHTVMSDNGPCFNRKEWQDFAETYDFKHVKSSPQSNGKAEKGVHILTQLLKKASDSNSDPYLALLSYRASPLECRLSPAELLMKRKLRTKLPSCSKLKKHPKLEQRLKLQKLKQKTFYDRTAKQLPSLSRDDPVRIESPGGWITKATFLQEVAPQSYTLSNAQTESESISPSSENCNTDMYTETQTKTHTLDEMVKRRSARTIKNPERLNL</sequence>
<proteinExistence type="predicted"/>
<dbReference type="GO" id="GO:0003676">
    <property type="term" value="F:nucleic acid binding"/>
    <property type="evidence" value="ECO:0007669"/>
    <property type="project" value="InterPro"/>
</dbReference>
<dbReference type="InterPro" id="IPR012337">
    <property type="entry name" value="RNaseH-like_sf"/>
</dbReference>
<evidence type="ECO:0000313" key="3">
    <source>
        <dbReference type="Ensembl" id="ENSPNAP00000015965.1"/>
    </source>
</evidence>
<evidence type="ECO:0000259" key="2">
    <source>
        <dbReference type="PROSITE" id="PS50994"/>
    </source>
</evidence>
<name>A0A3B4CX82_PYGNA</name>
<dbReference type="GO" id="GO:0015074">
    <property type="term" value="P:DNA integration"/>
    <property type="evidence" value="ECO:0007669"/>
    <property type="project" value="InterPro"/>
</dbReference>
<accession>A0A3B4CX82</accession>
<dbReference type="OMA" id="EDQNGWN"/>
<organism evidence="3 4">
    <name type="scientific">Pygocentrus nattereri</name>
    <name type="common">Red-bellied piranha</name>
    <dbReference type="NCBI Taxonomy" id="42514"/>
    <lineage>
        <taxon>Eukaryota</taxon>
        <taxon>Metazoa</taxon>
        <taxon>Chordata</taxon>
        <taxon>Craniata</taxon>
        <taxon>Vertebrata</taxon>
        <taxon>Euteleostomi</taxon>
        <taxon>Actinopterygii</taxon>
        <taxon>Neopterygii</taxon>
        <taxon>Teleostei</taxon>
        <taxon>Ostariophysi</taxon>
        <taxon>Characiformes</taxon>
        <taxon>Characoidei</taxon>
        <taxon>Pygocentrus</taxon>
    </lineage>
</organism>
<dbReference type="PANTHER" id="PTHR37984">
    <property type="entry name" value="PROTEIN CBG26694"/>
    <property type="match status" value="1"/>
</dbReference>
<feature type="region of interest" description="Disordered" evidence="1">
    <location>
        <begin position="210"/>
        <end position="243"/>
    </location>
</feature>
<keyword evidence="4" id="KW-1185">Reference proteome</keyword>
<dbReference type="Proteomes" id="UP001501920">
    <property type="component" value="Chromosome 9"/>
</dbReference>
<dbReference type="PANTHER" id="PTHR37984:SF7">
    <property type="entry name" value="INTEGRASE CATALYTIC DOMAIN-CONTAINING PROTEIN"/>
    <property type="match status" value="1"/>
</dbReference>
<protein>
    <recommendedName>
        <fullName evidence="2">Integrase catalytic domain-containing protein</fullName>
    </recommendedName>
</protein>
<dbReference type="InterPro" id="IPR050951">
    <property type="entry name" value="Retrovirus_Pol_polyprotein"/>
</dbReference>
<dbReference type="Gene3D" id="3.30.420.10">
    <property type="entry name" value="Ribonuclease H-like superfamily/Ribonuclease H"/>
    <property type="match status" value="1"/>
</dbReference>
<feature type="domain" description="Integrase catalytic" evidence="2">
    <location>
        <begin position="1"/>
        <end position="151"/>
    </location>
</feature>
<dbReference type="SUPFAM" id="SSF53098">
    <property type="entry name" value="Ribonuclease H-like"/>
    <property type="match status" value="1"/>
</dbReference>
<dbReference type="GeneTree" id="ENSGT00490000044642"/>
<dbReference type="Ensembl" id="ENSPNAT00000024334.2">
    <property type="protein sequence ID" value="ENSPNAP00000015965.1"/>
    <property type="gene ID" value="ENSPNAG00000022064.2"/>
</dbReference>
<feature type="compositionally biased region" description="Polar residues" evidence="1">
    <location>
        <begin position="210"/>
        <end position="239"/>
    </location>
</feature>
<dbReference type="FunFam" id="3.30.420.10:FF:000063">
    <property type="entry name" value="Retrovirus-related Pol polyprotein from transposon 297-like Protein"/>
    <property type="match status" value="1"/>
</dbReference>
<evidence type="ECO:0000256" key="1">
    <source>
        <dbReference type="SAM" id="MobiDB-lite"/>
    </source>
</evidence>
<dbReference type="STRING" id="42514.ENSPNAP00000015965"/>
<dbReference type="PROSITE" id="PS50994">
    <property type="entry name" value="INTEGRASE"/>
    <property type="match status" value="1"/>
</dbReference>
<reference evidence="3" key="2">
    <citation type="submission" date="2025-08" db="UniProtKB">
        <authorList>
            <consortium name="Ensembl"/>
        </authorList>
    </citation>
    <scope>IDENTIFICATION</scope>
</reference>